<dbReference type="PROSITE" id="PS00198">
    <property type="entry name" value="4FE4S_FER_1"/>
    <property type="match status" value="1"/>
</dbReference>
<dbReference type="InterPro" id="IPR017900">
    <property type="entry name" value="4Fe4S_Fe_S_CS"/>
</dbReference>
<dbReference type="InterPro" id="IPR009051">
    <property type="entry name" value="Helical_ferredxn"/>
</dbReference>
<dbReference type="AlphaFoldDB" id="A0A1F7RPJ9"/>
<dbReference type="GO" id="GO:0008177">
    <property type="term" value="F:succinate dehydrogenase (quinone) activity"/>
    <property type="evidence" value="ECO:0007669"/>
    <property type="project" value="UniProtKB-EC"/>
</dbReference>
<accession>A0A1F7RPJ9</accession>
<keyword evidence="2 10" id="KW-0004">4Fe-4S</keyword>
<dbReference type="PANTHER" id="PTHR11921:SF36">
    <property type="entry name" value="FUMARATE REDUCTASE IRON-SULFUR SUBUNIT"/>
    <property type="match status" value="1"/>
</dbReference>
<evidence type="ECO:0000256" key="8">
    <source>
        <dbReference type="ARBA" id="ARBA00023014"/>
    </source>
</evidence>
<protein>
    <recommendedName>
        <fullName evidence="10">Fumarate reductase iron-sulfur subunit</fullName>
        <ecNumber evidence="10">1.3.5.1</ecNumber>
    </recommendedName>
</protein>
<organism evidence="13 14">
    <name type="scientific">Candidatus Schekmanbacteria bacterium RBG_16_38_10</name>
    <dbReference type="NCBI Taxonomy" id="1817879"/>
    <lineage>
        <taxon>Bacteria</taxon>
        <taxon>Candidatus Schekmaniibacteriota</taxon>
    </lineage>
</organism>
<sequence length="244" mass="27661">MADRTLSFSIFRYSPNIPGDKPKMQDYELQEMPHMTLYMALNKIREEQDPTLQFDFVCRAGICGSCGMMVNGKIKLACKTMTKDLKKKITLMPLPTFKLIGDLSVDTGTFFMEMNKKTESWVHTSKKFDPKGTEERMENDTALKIYEADRCIECGCCIAVCETVNIHPEFQGAATINRVARFIIDPRDERTSQQYFEVIGNEEGTFGCVGLMACDDFCPQEIPLQLQLAFVRRNMLKAGLGIGK</sequence>
<gene>
    <name evidence="13" type="primary">frdB</name>
    <name evidence="13" type="ORF">A2W05_09005</name>
</gene>
<comment type="cofactor">
    <cofactor evidence="10">
        <name>[3Fe-4S] cluster</name>
        <dbReference type="ChEBI" id="CHEBI:21137"/>
    </cofactor>
    <text evidence="10">Binds 1 [3Fe-4S] cluster.</text>
</comment>
<comment type="similarity">
    <text evidence="1 10">Belongs to the succinate dehydrogenase/fumarate reductase iron-sulfur protein family.</text>
</comment>
<dbReference type="PANTHER" id="PTHR11921">
    <property type="entry name" value="SUCCINATE DEHYDROGENASE IRON-SULFUR PROTEIN"/>
    <property type="match status" value="1"/>
</dbReference>
<keyword evidence="6" id="KW-0560">Oxidoreductase</keyword>
<dbReference type="EMBL" id="MGDE01000226">
    <property type="protein sequence ID" value="OGL43485.1"/>
    <property type="molecule type" value="Genomic_DNA"/>
</dbReference>
<evidence type="ECO:0000259" key="12">
    <source>
        <dbReference type="PROSITE" id="PS51379"/>
    </source>
</evidence>
<dbReference type="GO" id="GO:0051538">
    <property type="term" value="F:3 iron, 4 sulfur cluster binding"/>
    <property type="evidence" value="ECO:0007669"/>
    <property type="project" value="UniProtKB-KW"/>
</dbReference>
<evidence type="ECO:0000256" key="4">
    <source>
        <dbReference type="ARBA" id="ARBA00022714"/>
    </source>
</evidence>
<evidence type="ECO:0000313" key="14">
    <source>
        <dbReference type="Proteomes" id="UP000178797"/>
    </source>
</evidence>
<comment type="cofactor">
    <cofactor evidence="10">
        <name>[4Fe-4S] cluster</name>
        <dbReference type="ChEBI" id="CHEBI:49883"/>
    </cofactor>
    <text evidence="10">Binds 1 [4Fe-4S] cluster.</text>
</comment>
<dbReference type="InterPro" id="IPR017896">
    <property type="entry name" value="4Fe4S_Fe-S-bd"/>
</dbReference>
<evidence type="ECO:0000256" key="6">
    <source>
        <dbReference type="ARBA" id="ARBA00023002"/>
    </source>
</evidence>
<comment type="caution">
    <text evidence="13">The sequence shown here is derived from an EMBL/GenBank/DDBJ whole genome shotgun (WGS) entry which is preliminary data.</text>
</comment>
<dbReference type="InterPro" id="IPR036010">
    <property type="entry name" value="2Fe-2S_ferredoxin-like_sf"/>
</dbReference>
<dbReference type="PROSITE" id="PS51379">
    <property type="entry name" value="4FE4S_FER_2"/>
    <property type="match status" value="1"/>
</dbReference>
<evidence type="ECO:0000256" key="2">
    <source>
        <dbReference type="ARBA" id="ARBA00022485"/>
    </source>
</evidence>
<feature type="domain" description="2Fe-2S ferredoxin-type" evidence="11">
    <location>
        <begin position="13"/>
        <end position="95"/>
    </location>
</feature>
<keyword evidence="7 10" id="KW-0408">Iron</keyword>
<evidence type="ECO:0000313" key="13">
    <source>
        <dbReference type="EMBL" id="OGL43485.1"/>
    </source>
</evidence>
<reference evidence="13 14" key="1">
    <citation type="journal article" date="2016" name="Nat. Commun.">
        <title>Thousands of microbial genomes shed light on interconnected biogeochemical processes in an aquifer system.</title>
        <authorList>
            <person name="Anantharaman K."/>
            <person name="Brown C.T."/>
            <person name="Hug L.A."/>
            <person name="Sharon I."/>
            <person name="Castelle C.J."/>
            <person name="Probst A.J."/>
            <person name="Thomas B.C."/>
            <person name="Singh A."/>
            <person name="Wilkins M.J."/>
            <person name="Karaoz U."/>
            <person name="Brodie E.L."/>
            <person name="Williams K.H."/>
            <person name="Hubbard S.S."/>
            <person name="Banfield J.F."/>
        </authorList>
    </citation>
    <scope>NUCLEOTIDE SEQUENCE [LARGE SCALE GENOMIC DNA]</scope>
</reference>
<evidence type="ECO:0000256" key="10">
    <source>
        <dbReference type="RuleBase" id="RU361237"/>
    </source>
</evidence>
<dbReference type="GO" id="GO:0046872">
    <property type="term" value="F:metal ion binding"/>
    <property type="evidence" value="ECO:0007669"/>
    <property type="project" value="UniProtKB-KW"/>
</dbReference>
<dbReference type="SUPFAM" id="SSF46548">
    <property type="entry name" value="alpha-helical ferredoxin"/>
    <property type="match status" value="1"/>
</dbReference>
<comment type="cofactor">
    <cofactor evidence="10">
        <name>[2Fe-2S] cluster</name>
        <dbReference type="ChEBI" id="CHEBI:190135"/>
    </cofactor>
    <text evidence="10">Binds 1 [2Fe-2S] cluster.</text>
</comment>
<dbReference type="Pfam" id="PF13183">
    <property type="entry name" value="Fer4_8"/>
    <property type="match status" value="1"/>
</dbReference>
<dbReference type="InterPro" id="IPR004489">
    <property type="entry name" value="Succ_DH/fum_Rdtase_Fe-S"/>
</dbReference>
<dbReference type="GO" id="GO:0051537">
    <property type="term" value="F:2 iron, 2 sulfur cluster binding"/>
    <property type="evidence" value="ECO:0007669"/>
    <property type="project" value="UniProtKB-KW"/>
</dbReference>
<dbReference type="InterPro" id="IPR006058">
    <property type="entry name" value="2Fe2S_fd_BS"/>
</dbReference>
<keyword evidence="3" id="KW-0816">Tricarboxylic acid cycle</keyword>
<keyword evidence="5 10" id="KW-0479">Metal-binding</keyword>
<feature type="domain" description="4Fe-4S ferredoxin-type" evidence="12">
    <location>
        <begin position="141"/>
        <end position="171"/>
    </location>
</feature>
<dbReference type="EC" id="1.3.5.1" evidence="10"/>
<dbReference type="Pfam" id="PF13085">
    <property type="entry name" value="Fer2_3"/>
    <property type="match status" value="1"/>
</dbReference>
<keyword evidence="4 10" id="KW-0001">2Fe-2S</keyword>
<dbReference type="InterPro" id="IPR025192">
    <property type="entry name" value="Succ_DH/fum_Rdtase_N"/>
</dbReference>
<evidence type="ECO:0000259" key="11">
    <source>
        <dbReference type="PROSITE" id="PS51085"/>
    </source>
</evidence>
<evidence type="ECO:0000256" key="5">
    <source>
        <dbReference type="ARBA" id="ARBA00022723"/>
    </source>
</evidence>
<dbReference type="InterPro" id="IPR001041">
    <property type="entry name" value="2Fe-2S_ferredoxin-type"/>
</dbReference>
<dbReference type="FunFam" id="1.10.1060.10:FF:000003">
    <property type="entry name" value="Succinate dehydrogenase iron-sulfur subunit"/>
    <property type="match status" value="1"/>
</dbReference>
<dbReference type="GO" id="GO:0022904">
    <property type="term" value="P:respiratory electron transport chain"/>
    <property type="evidence" value="ECO:0007669"/>
    <property type="project" value="TreeGrafter"/>
</dbReference>
<proteinExistence type="inferred from homology"/>
<dbReference type="PROSITE" id="PS00197">
    <property type="entry name" value="2FE2S_FER_1"/>
    <property type="match status" value="1"/>
</dbReference>
<evidence type="ECO:0000256" key="7">
    <source>
        <dbReference type="ARBA" id="ARBA00023004"/>
    </source>
</evidence>
<dbReference type="Gene3D" id="3.10.20.30">
    <property type="match status" value="1"/>
</dbReference>
<keyword evidence="9 10" id="KW-0003">3Fe-4S</keyword>
<dbReference type="NCBIfam" id="NF010071">
    <property type="entry name" value="PRK13552.1"/>
    <property type="match status" value="1"/>
</dbReference>
<comment type="catalytic activity">
    <reaction evidence="10">
        <text>a menaquinone + succinate = a menaquinol + fumarate</text>
        <dbReference type="Rhea" id="RHEA:27834"/>
        <dbReference type="Rhea" id="RHEA-COMP:9537"/>
        <dbReference type="Rhea" id="RHEA-COMP:9539"/>
        <dbReference type="ChEBI" id="CHEBI:16374"/>
        <dbReference type="ChEBI" id="CHEBI:18151"/>
        <dbReference type="ChEBI" id="CHEBI:29806"/>
        <dbReference type="ChEBI" id="CHEBI:30031"/>
        <dbReference type="EC" id="1.3.5.1"/>
    </reaction>
</comment>
<dbReference type="Proteomes" id="UP000178797">
    <property type="component" value="Unassembled WGS sequence"/>
</dbReference>
<dbReference type="InterPro" id="IPR012675">
    <property type="entry name" value="Beta-grasp_dom_sf"/>
</dbReference>
<evidence type="ECO:0000256" key="3">
    <source>
        <dbReference type="ARBA" id="ARBA00022532"/>
    </source>
</evidence>
<dbReference type="NCBIfam" id="TIGR00384">
    <property type="entry name" value="dhsB"/>
    <property type="match status" value="1"/>
</dbReference>
<dbReference type="SUPFAM" id="SSF54292">
    <property type="entry name" value="2Fe-2S ferredoxin-like"/>
    <property type="match status" value="1"/>
</dbReference>
<dbReference type="Gene3D" id="1.10.1060.10">
    <property type="entry name" value="Alpha-helical ferredoxin"/>
    <property type="match status" value="1"/>
</dbReference>
<dbReference type="GO" id="GO:0051539">
    <property type="term" value="F:4 iron, 4 sulfur cluster binding"/>
    <property type="evidence" value="ECO:0007669"/>
    <property type="project" value="UniProtKB-KW"/>
</dbReference>
<dbReference type="GO" id="GO:0006099">
    <property type="term" value="P:tricarboxylic acid cycle"/>
    <property type="evidence" value="ECO:0007669"/>
    <property type="project" value="UniProtKB-KW"/>
</dbReference>
<dbReference type="GO" id="GO:0009055">
    <property type="term" value="F:electron transfer activity"/>
    <property type="evidence" value="ECO:0007669"/>
    <property type="project" value="InterPro"/>
</dbReference>
<keyword evidence="8 10" id="KW-0411">Iron-sulfur</keyword>
<evidence type="ECO:0000256" key="9">
    <source>
        <dbReference type="ARBA" id="ARBA00023291"/>
    </source>
</evidence>
<dbReference type="InterPro" id="IPR050573">
    <property type="entry name" value="SDH/FRD_Iron-Sulfur"/>
</dbReference>
<name>A0A1F7RPJ9_9BACT</name>
<dbReference type="PROSITE" id="PS51085">
    <property type="entry name" value="2FE2S_FER_2"/>
    <property type="match status" value="1"/>
</dbReference>
<evidence type="ECO:0000256" key="1">
    <source>
        <dbReference type="ARBA" id="ARBA00009433"/>
    </source>
</evidence>